<comment type="subunit">
    <text evidence="5 10">Heterodimer of LeuC and LeuD.</text>
</comment>
<dbReference type="PANTHER" id="PTHR43345">
    <property type="entry name" value="3-ISOPROPYLMALATE DEHYDRATASE SMALL SUBUNIT 2-RELATED-RELATED"/>
    <property type="match status" value="1"/>
</dbReference>
<dbReference type="RefSeq" id="WP_209596195.1">
    <property type="nucleotide sequence ID" value="NZ_JAGJCF010000016.1"/>
</dbReference>
<evidence type="ECO:0000256" key="10">
    <source>
        <dbReference type="HAMAP-Rule" id="MF_01031"/>
    </source>
</evidence>
<feature type="domain" description="Aconitase A/isopropylmalate dehydratase small subunit swivel" evidence="11">
    <location>
        <begin position="1"/>
        <end position="123"/>
    </location>
</feature>
<dbReference type="NCBIfam" id="NF002458">
    <property type="entry name" value="PRK01641.1"/>
    <property type="match status" value="1"/>
</dbReference>
<keyword evidence="7 10" id="KW-0028">Amino-acid biosynthesis</keyword>
<dbReference type="HAMAP" id="MF_01031">
    <property type="entry name" value="LeuD_type1"/>
    <property type="match status" value="1"/>
</dbReference>
<evidence type="ECO:0000256" key="2">
    <source>
        <dbReference type="ARBA" id="ARBA00002695"/>
    </source>
</evidence>
<comment type="catalytic activity">
    <reaction evidence="1 10">
        <text>(2R,3S)-3-isopropylmalate = (2S)-2-isopropylmalate</text>
        <dbReference type="Rhea" id="RHEA:32287"/>
        <dbReference type="ChEBI" id="CHEBI:1178"/>
        <dbReference type="ChEBI" id="CHEBI:35121"/>
        <dbReference type="EC" id="4.2.1.33"/>
    </reaction>
</comment>
<evidence type="ECO:0000313" key="12">
    <source>
        <dbReference type="EMBL" id="MBP0617421.1"/>
    </source>
</evidence>
<evidence type="ECO:0000259" key="11">
    <source>
        <dbReference type="Pfam" id="PF00694"/>
    </source>
</evidence>
<evidence type="ECO:0000256" key="3">
    <source>
        <dbReference type="ARBA" id="ARBA00004729"/>
    </source>
</evidence>
<name>A0ABS4BMH7_9HYPH</name>
<protein>
    <recommendedName>
        <fullName evidence="10">3-isopropylmalate dehydratase small subunit</fullName>
        <ecNumber evidence="10">4.2.1.33</ecNumber>
    </recommendedName>
    <alternativeName>
        <fullName evidence="10">Alpha-IPM isomerase</fullName>
        <shortName evidence="10">IPMI</shortName>
    </alternativeName>
    <alternativeName>
        <fullName evidence="10">Isopropylmalate isomerase</fullName>
    </alternativeName>
</protein>
<organism evidence="12 13">
    <name type="scientific">Jiella mangrovi</name>
    <dbReference type="NCBI Taxonomy" id="2821407"/>
    <lineage>
        <taxon>Bacteria</taxon>
        <taxon>Pseudomonadati</taxon>
        <taxon>Pseudomonadota</taxon>
        <taxon>Alphaproteobacteria</taxon>
        <taxon>Hyphomicrobiales</taxon>
        <taxon>Aurantimonadaceae</taxon>
        <taxon>Jiella</taxon>
    </lineage>
</organism>
<dbReference type="InterPro" id="IPR000573">
    <property type="entry name" value="AconitaseA/IPMdHydase_ssu_swvl"/>
</dbReference>
<sequence length="215" mass="23760">MQKFTKLSGVAAPLPETNVDTDVIFPARFLLLPNKTGLGAQLFHERRMRKDEDETPPFVLDTPPYDRSEILVAGRAFGTGSSREQAVWALADFGIRCVIAPSFGEIFFANCFKNGILPIVLSEKEHAAVLAEAIAARPIVVDLESLAITLENGRSIGFEVEAHRRRSLLLGLDEIGSILIDDAGAITAFETRQRETHPWLFLNQARLGRFGDEVE</sequence>
<dbReference type="InterPro" id="IPR033940">
    <property type="entry name" value="IPMI_Swivel"/>
</dbReference>
<dbReference type="Proteomes" id="UP000678276">
    <property type="component" value="Unassembled WGS sequence"/>
</dbReference>
<evidence type="ECO:0000256" key="4">
    <source>
        <dbReference type="ARBA" id="ARBA00009845"/>
    </source>
</evidence>
<keyword evidence="9 10" id="KW-0100">Branched-chain amino acid biosynthesis</keyword>
<evidence type="ECO:0000256" key="5">
    <source>
        <dbReference type="ARBA" id="ARBA00011271"/>
    </source>
</evidence>
<comment type="caution">
    <text evidence="12">The sequence shown here is derived from an EMBL/GenBank/DDBJ whole genome shotgun (WGS) entry which is preliminary data.</text>
</comment>
<dbReference type="EC" id="4.2.1.33" evidence="10"/>
<dbReference type="NCBIfam" id="TIGR00171">
    <property type="entry name" value="leuD"/>
    <property type="match status" value="1"/>
</dbReference>
<gene>
    <name evidence="10 12" type="primary">leuD</name>
    <name evidence="12" type="ORF">J6595_17675</name>
</gene>
<dbReference type="InterPro" id="IPR050075">
    <property type="entry name" value="LeuD"/>
</dbReference>
<dbReference type="EMBL" id="JAGJCF010000016">
    <property type="protein sequence ID" value="MBP0617421.1"/>
    <property type="molecule type" value="Genomic_DNA"/>
</dbReference>
<comment type="similarity">
    <text evidence="4 10">Belongs to the LeuD family. LeuD type 1 subfamily.</text>
</comment>
<dbReference type="PANTHER" id="PTHR43345:SF5">
    <property type="entry name" value="3-ISOPROPYLMALATE DEHYDRATASE SMALL SUBUNIT"/>
    <property type="match status" value="1"/>
</dbReference>
<evidence type="ECO:0000256" key="8">
    <source>
        <dbReference type="ARBA" id="ARBA00023239"/>
    </source>
</evidence>
<reference evidence="12 13" key="1">
    <citation type="submission" date="2021-04" db="EMBL/GenBank/DDBJ databases">
        <title>Whole genome sequence of Jiella sp. KSK16Y-1.</title>
        <authorList>
            <person name="Tuo L."/>
        </authorList>
    </citation>
    <scope>NUCLEOTIDE SEQUENCE [LARGE SCALE GENOMIC DNA]</scope>
    <source>
        <strain evidence="12 13">KSK16Y-1</strain>
    </source>
</reference>
<dbReference type="SUPFAM" id="SSF52016">
    <property type="entry name" value="LeuD/IlvD-like"/>
    <property type="match status" value="1"/>
</dbReference>
<comment type="pathway">
    <text evidence="3 10">Amino-acid biosynthesis; L-leucine biosynthesis; L-leucine from 3-methyl-2-oxobutanoate: step 2/4.</text>
</comment>
<keyword evidence="8 10" id="KW-0456">Lyase</keyword>
<proteinExistence type="inferred from homology"/>
<evidence type="ECO:0000256" key="1">
    <source>
        <dbReference type="ARBA" id="ARBA00000491"/>
    </source>
</evidence>
<dbReference type="Pfam" id="PF00694">
    <property type="entry name" value="Aconitase_C"/>
    <property type="match status" value="1"/>
</dbReference>
<keyword evidence="6 10" id="KW-0432">Leucine biosynthesis</keyword>
<dbReference type="InterPro" id="IPR015928">
    <property type="entry name" value="Aconitase/3IPM_dehydase_swvl"/>
</dbReference>
<evidence type="ECO:0000256" key="6">
    <source>
        <dbReference type="ARBA" id="ARBA00022430"/>
    </source>
</evidence>
<keyword evidence="13" id="KW-1185">Reference proteome</keyword>
<accession>A0ABS4BMH7</accession>
<evidence type="ECO:0000313" key="13">
    <source>
        <dbReference type="Proteomes" id="UP000678276"/>
    </source>
</evidence>
<evidence type="ECO:0000256" key="7">
    <source>
        <dbReference type="ARBA" id="ARBA00022605"/>
    </source>
</evidence>
<comment type="function">
    <text evidence="2 10">Catalyzes the isomerization between 2-isopropylmalate and 3-isopropylmalate, via the formation of 2-isopropylmaleate.</text>
</comment>
<dbReference type="CDD" id="cd01577">
    <property type="entry name" value="IPMI_Swivel"/>
    <property type="match status" value="1"/>
</dbReference>
<dbReference type="InterPro" id="IPR004431">
    <property type="entry name" value="3-IsopropMal_deHydase_ssu"/>
</dbReference>
<dbReference type="GO" id="GO:0003861">
    <property type="term" value="F:3-isopropylmalate dehydratase activity"/>
    <property type="evidence" value="ECO:0007669"/>
    <property type="project" value="UniProtKB-EC"/>
</dbReference>
<evidence type="ECO:0000256" key="9">
    <source>
        <dbReference type="ARBA" id="ARBA00023304"/>
    </source>
</evidence>
<dbReference type="Gene3D" id="3.20.19.10">
    <property type="entry name" value="Aconitase, domain 4"/>
    <property type="match status" value="1"/>
</dbReference>